<dbReference type="AlphaFoldDB" id="A0A542CY98"/>
<dbReference type="InterPro" id="IPR052032">
    <property type="entry name" value="ATP-dep_AA_Ligase"/>
</dbReference>
<dbReference type="PANTHER" id="PTHR43585">
    <property type="entry name" value="FUMIPYRROLE BIOSYNTHESIS PROTEIN C"/>
    <property type="match status" value="1"/>
</dbReference>
<dbReference type="EMBL" id="VISQ01000001">
    <property type="protein sequence ID" value="TVZ70286.1"/>
    <property type="molecule type" value="Genomic_DNA"/>
</dbReference>
<reference evidence="6" key="1">
    <citation type="submission" date="2019-06" db="EMBL/GenBank/DDBJ databases">
        <authorList>
            <person name="Deangelis K."/>
            <person name="Huntemann M."/>
            <person name="Clum A."/>
            <person name="Pillay M."/>
            <person name="Palaniappan K."/>
            <person name="Varghese N."/>
            <person name="Mikhailova N."/>
            <person name="Stamatis D."/>
            <person name="Reddy T."/>
            <person name="Daum C."/>
            <person name="Shapiro N."/>
            <person name="Ivanova N."/>
            <person name="Kyrpides N."/>
            <person name="Woyke T."/>
        </authorList>
    </citation>
    <scope>NUCLEOTIDE SEQUENCE [LARGE SCALE GENOMIC DNA]</scope>
    <source>
        <strain evidence="6">128R</strain>
    </source>
</reference>
<evidence type="ECO:0000256" key="3">
    <source>
        <dbReference type="ARBA" id="ARBA00022840"/>
    </source>
</evidence>
<reference evidence="6" key="2">
    <citation type="submission" date="2019-08" db="EMBL/GenBank/DDBJ databases">
        <title>Investigation of anaerobic lignin degradation for improved lignocellulosic biofuels.</title>
        <authorList>
            <person name="Deangelis K.PhD."/>
        </authorList>
    </citation>
    <scope>NUCLEOTIDE SEQUENCE [LARGE SCALE GENOMIC DNA]</scope>
    <source>
        <strain evidence="6">128R</strain>
    </source>
</reference>
<feature type="domain" description="ATP-grasp" evidence="5">
    <location>
        <begin position="118"/>
        <end position="317"/>
    </location>
</feature>
<evidence type="ECO:0000313" key="6">
    <source>
        <dbReference type="EMBL" id="TVZ70286.1"/>
    </source>
</evidence>
<proteinExistence type="predicted"/>
<comment type="caution">
    <text evidence="6">The sequence shown here is derived from an EMBL/GenBank/DDBJ whole genome shotgun (WGS) entry which is preliminary data.</text>
</comment>
<dbReference type="Gene3D" id="3.30.470.20">
    <property type="entry name" value="ATP-grasp fold, B domain"/>
    <property type="match status" value="1"/>
</dbReference>
<dbReference type="GO" id="GO:0046872">
    <property type="term" value="F:metal ion binding"/>
    <property type="evidence" value="ECO:0007669"/>
    <property type="project" value="InterPro"/>
</dbReference>
<dbReference type="PROSITE" id="PS50975">
    <property type="entry name" value="ATP_GRASP"/>
    <property type="match status" value="1"/>
</dbReference>
<dbReference type="SUPFAM" id="SSF56059">
    <property type="entry name" value="Glutathione synthetase ATP-binding domain-like"/>
    <property type="match status" value="1"/>
</dbReference>
<dbReference type="InterPro" id="IPR011761">
    <property type="entry name" value="ATP-grasp"/>
</dbReference>
<accession>A0A542CY98</accession>
<keyword evidence="3 4" id="KW-0067">ATP-binding</keyword>
<evidence type="ECO:0000256" key="2">
    <source>
        <dbReference type="ARBA" id="ARBA00022741"/>
    </source>
</evidence>
<organism evidence="6">
    <name type="scientific">Serratia fonticola</name>
    <dbReference type="NCBI Taxonomy" id="47917"/>
    <lineage>
        <taxon>Bacteria</taxon>
        <taxon>Pseudomonadati</taxon>
        <taxon>Pseudomonadota</taxon>
        <taxon>Gammaproteobacteria</taxon>
        <taxon>Enterobacterales</taxon>
        <taxon>Yersiniaceae</taxon>
        <taxon>Serratia</taxon>
    </lineage>
</organism>
<dbReference type="GO" id="GO:0005524">
    <property type="term" value="F:ATP binding"/>
    <property type="evidence" value="ECO:0007669"/>
    <property type="project" value="UniProtKB-UniRule"/>
</dbReference>
<dbReference type="NCBIfam" id="NF005543">
    <property type="entry name" value="PRK07206.1"/>
    <property type="match status" value="1"/>
</dbReference>
<keyword evidence="2 4" id="KW-0547">Nucleotide-binding</keyword>
<evidence type="ECO:0000259" key="5">
    <source>
        <dbReference type="PROSITE" id="PS50975"/>
    </source>
</evidence>
<dbReference type="PANTHER" id="PTHR43585:SF2">
    <property type="entry name" value="ATP-GRASP ENZYME FSQD"/>
    <property type="match status" value="1"/>
</dbReference>
<dbReference type="Pfam" id="PF13535">
    <property type="entry name" value="ATP-grasp_4"/>
    <property type="match status" value="1"/>
</dbReference>
<dbReference type="GO" id="GO:0016874">
    <property type="term" value="F:ligase activity"/>
    <property type="evidence" value="ECO:0007669"/>
    <property type="project" value="UniProtKB-KW"/>
</dbReference>
<name>A0A542CY98_SERFO</name>
<gene>
    <name evidence="6" type="ORF">FHU10_2852</name>
</gene>
<protein>
    <submittedName>
        <fullName evidence="6">ATP-grasp domain-containing protein</fullName>
    </submittedName>
</protein>
<keyword evidence="1" id="KW-0436">Ligase</keyword>
<sequence length="417" mass="46780">MKKFIIIVDAYGPAKNYIPYFNQKGVNCIHMQSTIEPISALSQFTPSDYVLNIIHENNIDDTLKKIKHAEKDLNGKVVGVIAGIEPGVILADLLSERMQLISNGTHLSSARRDKYLMADELHKKGVVVPDFFKSNKIDDVISWVEKRNTFPVVVKPLNSAGSDGVYICESIQDVINAFNYNIDKNNILGKMNEYVLVQSFLKGREYIVNTVSCSGHHFISDMWISTKKLLDGHGFIYDKEEIISPDTDVARQITSYCYSVLDALDIKFGPAHIELMMTDTGPILIEIGARMGGGVNTKVTDFCVGHNQVELTVDAYIDPDSFFSKVNKKYELKNHGVWMILSSEKSGVLIDIPLISKLESFETIMNINMRVRVGDKLQKTTDLNSSPGSLHLAHKDQEKIQEEYNKIKILAKNGFVV</sequence>
<evidence type="ECO:0000256" key="4">
    <source>
        <dbReference type="PROSITE-ProRule" id="PRU00409"/>
    </source>
</evidence>
<evidence type="ECO:0000256" key="1">
    <source>
        <dbReference type="ARBA" id="ARBA00022598"/>
    </source>
</evidence>